<feature type="transmembrane region" description="Helical" evidence="6">
    <location>
        <begin position="107"/>
        <end position="129"/>
    </location>
</feature>
<dbReference type="AlphaFoldDB" id="A0A8W8KEB8"/>
<dbReference type="PANTHER" id="PTHR22776:SF49">
    <property type="entry name" value="MARVEL DOMAIN-CONTAINING PROTEIN"/>
    <property type="match status" value="1"/>
</dbReference>
<evidence type="ECO:0000256" key="3">
    <source>
        <dbReference type="ARBA" id="ARBA00022989"/>
    </source>
</evidence>
<evidence type="ECO:0000256" key="5">
    <source>
        <dbReference type="PROSITE-ProRule" id="PRU00581"/>
    </source>
</evidence>
<evidence type="ECO:0000313" key="9">
    <source>
        <dbReference type="Proteomes" id="UP000005408"/>
    </source>
</evidence>
<organism evidence="8 9">
    <name type="scientific">Magallana gigas</name>
    <name type="common">Pacific oyster</name>
    <name type="synonym">Crassostrea gigas</name>
    <dbReference type="NCBI Taxonomy" id="29159"/>
    <lineage>
        <taxon>Eukaryota</taxon>
        <taxon>Metazoa</taxon>
        <taxon>Spiralia</taxon>
        <taxon>Lophotrochozoa</taxon>
        <taxon>Mollusca</taxon>
        <taxon>Bivalvia</taxon>
        <taxon>Autobranchia</taxon>
        <taxon>Pteriomorphia</taxon>
        <taxon>Ostreida</taxon>
        <taxon>Ostreoidea</taxon>
        <taxon>Ostreidae</taxon>
        <taxon>Magallana</taxon>
    </lineage>
</organism>
<dbReference type="InterPro" id="IPR008253">
    <property type="entry name" value="Marvel"/>
</dbReference>
<dbReference type="GO" id="GO:0016020">
    <property type="term" value="C:membrane"/>
    <property type="evidence" value="ECO:0007669"/>
    <property type="project" value="UniProtKB-SubCell"/>
</dbReference>
<dbReference type="InterPro" id="IPR050578">
    <property type="entry name" value="MARVEL-CKLF_proteins"/>
</dbReference>
<dbReference type="PROSITE" id="PS51225">
    <property type="entry name" value="MARVEL"/>
    <property type="match status" value="1"/>
</dbReference>
<name>A0A8W8KEB8_MAGGI</name>
<dbReference type="EnsemblMetazoa" id="G23235.1">
    <property type="protein sequence ID" value="G23235.1:cds"/>
    <property type="gene ID" value="G23235"/>
</dbReference>
<dbReference type="EnsemblMetazoa" id="G23235.3">
    <property type="protein sequence ID" value="G23235.3:cds"/>
    <property type="gene ID" value="G23235"/>
</dbReference>
<feature type="transmembrane region" description="Helical" evidence="6">
    <location>
        <begin position="141"/>
        <end position="163"/>
    </location>
</feature>
<dbReference type="Pfam" id="PF01284">
    <property type="entry name" value="MARVEL"/>
    <property type="match status" value="1"/>
</dbReference>
<feature type="transmembrane region" description="Helical" evidence="6">
    <location>
        <begin position="35"/>
        <end position="58"/>
    </location>
</feature>
<evidence type="ECO:0000259" key="7">
    <source>
        <dbReference type="PROSITE" id="PS51225"/>
    </source>
</evidence>
<evidence type="ECO:0000313" key="8">
    <source>
        <dbReference type="EnsemblMetazoa" id="G23235.1:cds"/>
    </source>
</evidence>
<dbReference type="PANTHER" id="PTHR22776">
    <property type="entry name" value="MARVEL-CONTAINING POTENTIAL LIPID RAFT-ASSOCIATED PROTEIN"/>
    <property type="match status" value="1"/>
</dbReference>
<keyword evidence="2 5" id="KW-0812">Transmembrane</keyword>
<feature type="domain" description="MARVEL" evidence="7">
    <location>
        <begin position="31"/>
        <end position="164"/>
    </location>
</feature>
<sequence length="200" mass="21843">MASTEGGDQPPESKQDSVRIGSTCFSINLNYVKSLLGIFEAAIIILSLICMICAGVGANLACDYTYGSSYGFYESVAGTVFLTDVINYLIFALSIDEKWCMKFIPWLVWHFFIGAIFTFLYLIASIVMVTHTCGRGGYTAAAVFGFITTIVSGVETYFLWLSLRQDHAPTDNKVLNMLGVPKATPQSPEYDAGSIPGSKY</sequence>
<reference evidence="8" key="1">
    <citation type="submission" date="2022-08" db="UniProtKB">
        <authorList>
            <consortium name="EnsemblMetazoa"/>
        </authorList>
    </citation>
    <scope>IDENTIFICATION</scope>
    <source>
        <strain evidence="8">05x7-T-G4-1.051#20</strain>
    </source>
</reference>
<evidence type="ECO:0000256" key="1">
    <source>
        <dbReference type="ARBA" id="ARBA00004141"/>
    </source>
</evidence>
<comment type="subcellular location">
    <subcellularLocation>
        <location evidence="1">Membrane</location>
        <topology evidence="1">Multi-pass membrane protein</topology>
    </subcellularLocation>
</comment>
<accession>A0A8W8KEB8</accession>
<dbReference type="EnsemblMetazoa" id="G23235.2">
    <property type="protein sequence ID" value="G23235.2:cds"/>
    <property type="gene ID" value="G23235"/>
</dbReference>
<keyword evidence="9" id="KW-1185">Reference proteome</keyword>
<feature type="transmembrane region" description="Helical" evidence="6">
    <location>
        <begin position="70"/>
        <end position="95"/>
    </location>
</feature>
<evidence type="ECO:0000256" key="2">
    <source>
        <dbReference type="ARBA" id="ARBA00022692"/>
    </source>
</evidence>
<proteinExistence type="predicted"/>
<evidence type="ECO:0000256" key="4">
    <source>
        <dbReference type="ARBA" id="ARBA00023136"/>
    </source>
</evidence>
<protein>
    <recommendedName>
        <fullName evidence="7">MARVEL domain-containing protein</fullName>
    </recommendedName>
</protein>
<keyword evidence="3 6" id="KW-1133">Transmembrane helix</keyword>
<keyword evidence="4 5" id="KW-0472">Membrane</keyword>
<evidence type="ECO:0000256" key="6">
    <source>
        <dbReference type="SAM" id="Phobius"/>
    </source>
</evidence>
<dbReference type="Proteomes" id="UP000005408">
    <property type="component" value="Unassembled WGS sequence"/>
</dbReference>